<dbReference type="EMBL" id="JAUSZT010000002">
    <property type="protein sequence ID" value="MDQ0996234.1"/>
    <property type="molecule type" value="Genomic_DNA"/>
</dbReference>
<gene>
    <name evidence="1" type="ORF">QFZ34_001411</name>
</gene>
<dbReference type="RefSeq" id="WP_307278488.1">
    <property type="nucleotide sequence ID" value="NZ_JAUSZT010000002.1"/>
</dbReference>
<dbReference type="InterPro" id="IPR051411">
    <property type="entry name" value="Polyketide_trans_af380"/>
</dbReference>
<name>A0ABU0S677_9HYPH</name>
<accession>A0ABU0S677</accession>
<dbReference type="Proteomes" id="UP001237780">
    <property type="component" value="Unassembled WGS sequence"/>
</dbReference>
<dbReference type="InterPro" id="IPR029058">
    <property type="entry name" value="AB_hydrolase_fold"/>
</dbReference>
<dbReference type="PANTHER" id="PTHR47751">
    <property type="entry name" value="SUPERFAMILY HYDROLASE, PUTATIVE (AFU_ORTHOLOGUE AFUA_2G16580)-RELATED"/>
    <property type="match status" value="1"/>
</dbReference>
<dbReference type="SUPFAM" id="SSF53474">
    <property type="entry name" value="alpha/beta-Hydrolases"/>
    <property type="match status" value="1"/>
</dbReference>
<evidence type="ECO:0000313" key="2">
    <source>
        <dbReference type="Proteomes" id="UP001237780"/>
    </source>
</evidence>
<keyword evidence="2" id="KW-1185">Reference proteome</keyword>
<organism evidence="1 2">
    <name type="scientific">Phyllobacterium ifriqiyense</name>
    <dbReference type="NCBI Taxonomy" id="314238"/>
    <lineage>
        <taxon>Bacteria</taxon>
        <taxon>Pseudomonadati</taxon>
        <taxon>Pseudomonadota</taxon>
        <taxon>Alphaproteobacteria</taxon>
        <taxon>Hyphomicrobiales</taxon>
        <taxon>Phyllobacteriaceae</taxon>
        <taxon>Phyllobacterium</taxon>
    </lineage>
</organism>
<comment type="caution">
    <text evidence="1">The sequence shown here is derived from an EMBL/GenBank/DDBJ whole genome shotgun (WGS) entry which is preliminary data.</text>
</comment>
<evidence type="ECO:0000313" key="1">
    <source>
        <dbReference type="EMBL" id="MDQ0996234.1"/>
    </source>
</evidence>
<dbReference type="Gene3D" id="3.40.50.1820">
    <property type="entry name" value="alpha/beta hydrolase"/>
    <property type="match status" value="1"/>
</dbReference>
<proteinExistence type="predicted"/>
<dbReference type="PANTHER" id="PTHR47751:SF1">
    <property type="entry name" value="SUPERFAMILY HYDROLASE, PUTATIVE (AFU_ORTHOLOGUE AFUA_2G16580)-RELATED"/>
    <property type="match status" value="1"/>
</dbReference>
<reference evidence="1 2" key="1">
    <citation type="submission" date="2023-07" db="EMBL/GenBank/DDBJ databases">
        <title>Comparative genomics of wheat-associated soil bacteria to identify genetic determinants of phenazine resistance.</title>
        <authorList>
            <person name="Mouncey N."/>
        </authorList>
    </citation>
    <scope>NUCLEOTIDE SEQUENCE [LARGE SCALE GENOMIC DNA]</scope>
    <source>
        <strain evidence="1 2">W4I11</strain>
    </source>
</reference>
<sequence>MPTTSAKRFAACCQTIAKRWWTWRTSGPAEALGGEQRRDPWIPDSLKEAENVGITDPDVLEAIRFYRESQYRHPNSTNRLLFVSYGSILSFDASSLVPELSTQPLQVIVGGRRGTTGQYESGQRLFDLSPSSEKDFMVVEGAGHYDMYYKPEYVGKAIDRLAAFYARYLNPNLPDISLH</sequence>
<protein>
    <submittedName>
        <fullName evidence="1">Fermentation-respiration switch protein FrsA (DUF1100 family)</fullName>
    </submittedName>
</protein>